<feature type="region of interest" description="Disordered" evidence="1">
    <location>
        <begin position="305"/>
        <end position="340"/>
    </location>
</feature>
<dbReference type="InterPro" id="IPR019076">
    <property type="entry name" value="Spore_lipoprot_YhcN/YlaJ-like"/>
</dbReference>
<evidence type="ECO:0000256" key="2">
    <source>
        <dbReference type="SAM" id="SignalP"/>
    </source>
</evidence>
<evidence type="ECO:0000256" key="1">
    <source>
        <dbReference type="SAM" id="MobiDB-lite"/>
    </source>
</evidence>
<feature type="compositionally biased region" description="Gly residues" evidence="1">
    <location>
        <begin position="133"/>
        <end position="155"/>
    </location>
</feature>
<comment type="caution">
    <text evidence="3">The sequence shown here is derived from an EMBL/GenBank/DDBJ whole genome shotgun (WGS) entry which is preliminary data.</text>
</comment>
<proteinExistence type="predicted"/>
<feature type="signal peptide" evidence="2">
    <location>
        <begin position="1"/>
        <end position="21"/>
    </location>
</feature>
<accession>A0A9X2A2W7</accession>
<dbReference type="RefSeq" id="WP_250095868.1">
    <property type="nucleotide sequence ID" value="NZ_JAKRYL010000006.1"/>
</dbReference>
<gene>
    <name evidence="3" type="ORF">MF646_07465</name>
</gene>
<keyword evidence="4" id="KW-1185">Reference proteome</keyword>
<dbReference type="AlphaFoldDB" id="A0A9X2A2W7"/>
<feature type="region of interest" description="Disordered" evidence="1">
    <location>
        <begin position="279"/>
        <end position="298"/>
    </location>
</feature>
<dbReference type="EMBL" id="JAKRYL010000006">
    <property type="protein sequence ID" value="MCL7746960.1"/>
    <property type="molecule type" value="Genomic_DNA"/>
</dbReference>
<feature type="compositionally biased region" description="Gly residues" evidence="1">
    <location>
        <begin position="103"/>
        <end position="125"/>
    </location>
</feature>
<evidence type="ECO:0000313" key="3">
    <source>
        <dbReference type="EMBL" id="MCL7746960.1"/>
    </source>
</evidence>
<organism evidence="3 4">
    <name type="scientific">Halalkalibacter alkaliphilus</name>
    <dbReference type="NCBI Taxonomy" id="2917993"/>
    <lineage>
        <taxon>Bacteria</taxon>
        <taxon>Bacillati</taxon>
        <taxon>Bacillota</taxon>
        <taxon>Bacilli</taxon>
        <taxon>Bacillales</taxon>
        <taxon>Bacillaceae</taxon>
        <taxon>Halalkalibacter</taxon>
    </lineage>
</organism>
<feature type="compositionally biased region" description="Polar residues" evidence="1">
    <location>
        <begin position="196"/>
        <end position="210"/>
    </location>
</feature>
<feature type="chain" id="PRO_5040875835" evidence="2">
    <location>
        <begin position="22"/>
        <end position="462"/>
    </location>
</feature>
<evidence type="ECO:0000313" key="4">
    <source>
        <dbReference type="Proteomes" id="UP001139150"/>
    </source>
</evidence>
<dbReference type="PROSITE" id="PS51257">
    <property type="entry name" value="PROKAR_LIPOPROTEIN"/>
    <property type="match status" value="1"/>
</dbReference>
<keyword evidence="3" id="KW-0449">Lipoprotein</keyword>
<dbReference type="Pfam" id="PF09580">
    <property type="entry name" value="Spore_YhcN_YlaJ"/>
    <property type="match status" value="1"/>
</dbReference>
<feature type="compositionally biased region" description="Gly residues" evidence="1">
    <location>
        <begin position="163"/>
        <end position="174"/>
    </location>
</feature>
<feature type="compositionally biased region" description="Basic and acidic residues" evidence="1">
    <location>
        <begin position="239"/>
        <end position="248"/>
    </location>
</feature>
<feature type="compositionally biased region" description="Polar residues" evidence="1">
    <location>
        <begin position="178"/>
        <end position="188"/>
    </location>
</feature>
<dbReference type="Proteomes" id="UP001139150">
    <property type="component" value="Unassembled WGS sequence"/>
</dbReference>
<sequence length="462" mass="47832">MKKIAMSVATATMLLGGLAGCGVDNQATDMGANQQTGIHAQDMRGGGAIDGRHRGEGPITDMMTPDRQRGGTIGQGTTRGADVGHRGGLFGGQGAGQTDARGGAFGGQGAGQTGTRGGLFGGQGAGQTDARGGVFGGQGAGQTGTRGGLFGGQGTGQTDARGGLFGGQGTGMTGQGRTHLNNFQTRGTGNDRGVGYTNTGRDNFGTNTGLFGTHGAQGITGRQGTDARGMGPAGLNRGTARDGIRATDRNAGMGRAGLTGGNRPGMVDEDGILRGRARRGTGALDATPGHRRQGQGAMNLEARDRGNVNHGTRTPNRFDATGRGDRTGVHHGQQRAQDNQGTRAMNYHKDYDGKTVQRLTERVERVDGVEDARVIVHDNDVVVGITTNGDMDDVKKEVEKTVNGLAKDKDVRVVTDSDAVGRIRNMDDRLRTGTAFDEVTATFTDMLGDLGRAAQRPFERSR</sequence>
<feature type="region of interest" description="Disordered" evidence="1">
    <location>
        <begin position="41"/>
        <end position="269"/>
    </location>
</feature>
<protein>
    <submittedName>
        <fullName evidence="3">YhcN/YlaJ family sporulation lipoprotein</fullName>
    </submittedName>
</protein>
<name>A0A9X2A2W7_9BACI</name>
<reference evidence="3" key="1">
    <citation type="submission" date="2022-02" db="EMBL/GenBank/DDBJ databases">
        <title>Halalkalibacter sp. nov. isolated from Lonar Lake, India.</title>
        <authorList>
            <person name="Joshi A."/>
            <person name="Thite S."/>
            <person name="Lodha T."/>
        </authorList>
    </citation>
    <scope>NUCLEOTIDE SEQUENCE</scope>
    <source>
        <strain evidence="3">MEB205</strain>
    </source>
</reference>
<keyword evidence="2" id="KW-0732">Signal</keyword>
<feature type="compositionally biased region" description="Gly residues" evidence="1">
    <location>
        <begin position="254"/>
        <end position="263"/>
    </location>
</feature>
<feature type="compositionally biased region" description="Gly residues" evidence="1">
    <location>
        <begin position="86"/>
        <end position="95"/>
    </location>
</feature>